<evidence type="ECO:0000256" key="2">
    <source>
        <dbReference type="ARBA" id="ARBA00001974"/>
    </source>
</evidence>
<sequence length="471" mass="48182">MTQVLPTAIVIGGGIAGLVAARELAISGFGVTVLEAADHFGGSVYSHELAGLTLDAGAESFATRSTAVADLLKDLGIEQSIVPPLPGGSYLYTTNAHGEPEAFPSPQSGIMGIPGDPQAEDVVVVIGEEAAREAARDLDTPVDPALLEGPISFGDLVRARLGETMLERLVTPVVAGVLSAHPDVLDADAVSPGLRKAMAREGSLSRAAASLRKAAPAGSAVAGIHGGMRMLPEILVSDLRDRGAELLLSAPVQSVTRGDDGSWRIETAEDSFATEKLVVATDGTTAAGLLSAEFAAAEAVVPQETGAPIALVTLMVDAPELDSHPRGTGLLVAPGTKGVTAKALTHASAKWKWLAEAAGPGTHVVRLSYGRLDDAVPANFEDERLIETGIKDASILLGVELASADVVDADVVRFTGGLPFATPGHRAAMQDLRAAVEGNNEGLQLVGAWLAGTGLAAVVADTRGRVSVNSR</sequence>
<evidence type="ECO:0000313" key="15">
    <source>
        <dbReference type="Proteomes" id="UP000523863"/>
    </source>
</evidence>
<keyword evidence="10 12" id="KW-0560">Oxidoreductase</keyword>
<keyword evidence="9 12" id="KW-0274">FAD</keyword>
<comment type="caution">
    <text evidence="14">The sequence shown here is derived from an EMBL/GenBank/DDBJ whole genome shotgun (WGS) entry which is preliminary data.</text>
</comment>
<dbReference type="Gene3D" id="3.90.660.20">
    <property type="entry name" value="Protoporphyrinogen oxidase, mitochondrial, domain 2"/>
    <property type="match status" value="1"/>
</dbReference>
<evidence type="ECO:0000256" key="11">
    <source>
        <dbReference type="ARBA" id="ARBA00023133"/>
    </source>
</evidence>
<comment type="subcellular location">
    <subcellularLocation>
        <location evidence="12">Cytoplasm</location>
    </subcellularLocation>
</comment>
<keyword evidence="11 12" id="KW-0350">Heme biosynthesis</keyword>
<comment type="function">
    <text evidence="3 12">Involved in coproporphyrin-dependent heme b biosynthesis. Catalyzes the oxidation of coproporphyrinogen III to coproporphyrin III.</text>
</comment>
<evidence type="ECO:0000256" key="10">
    <source>
        <dbReference type="ARBA" id="ARBA00023002"/>
    </source>
</evidence>
<dbReference type="Proteomes" id="UP000523863">
    <property type="component" value="Unassembled WGS sequence"/>
</dbReference>
<dbReference type="GO" id="GO:0006783">
    <property type="term" value="P:heme biosynthetic process"/>
    <property type="evidence" value="ECO:0007669"/>
    <property type="project" value="UniProtKB-UniRule"/>
</dbReference>
<dbReference type="EC" id="1.3.3.15" evidence="6 12"/>
<feature type="domain" description="Amine oxidase" evidence="13">
    <location>
        <begin position="15"/>
        <end position="452"/>
    </location>
</feature>
<keyword evidence="15" id="KW-1185">Reference proteome</keyword>
<evidence type="ECO:0000256" key="1">
    <source>
        <dbReference type="ARBA" id="ARBA00001755"/>
    </source>
</evidence>
<comment type="similarity">
    <text evidence="5 12">Belongs to the protoporphyrinogen/coproporphyrinogen oxidase family. Coproporphyrinogen III oxidase subfamily.</text>
</comment>
<keyword evidence="8 12" id="KW-0285">Flavoprotein</keyword>
<dbReference type="InterPro" id="IPR050464">
    <property type="entry name" value="Zeta_carotene_desat/Oxidored"/>
</dbReference>
<dbReference type="InterPro" id="IPR036188">
    <property type="entry name" value="FAD/NAD-bd_sf"/>
</dbReference>
<keyword evidence="12" id="KW-0963">Cytoplasm</keyword>
<accession>A0A7W9DAV5</accession>
<evidence type="ECO:0000256" key="5">
    <source>
        <dbReference type="ARBA" id="ARBA00008310"/>
    </source>
</evidence>
<evidence type="ECO:0000256" key="7">
    <source>
        <dbReference type="ARBA" id="ARBA00019046"/>
    </source>
</evidence>
<comment type="cofactor">
    <cofactor evidence="2 12">
        <name>FAD</name>
        <dbReference type="ChEBI" id="CHEBI:57692"/>
    </cofactor>
</comment>
<dbReference type="Pfam" id="PF01593">
    <property type="entry name" value="Amino_oxidase"/>
    <property type="match status" value="1"/>
</dbReference>
<dbReference type="NCBIfam" id="TIGR00562">
    <property type="entry name" value="proto_IX_ox"/>
    <property type="match status" value="1"/>
</dbReference>
<dbReference type="SUPFAM" id="SSF54373">
    <property type="entry name" value="FAD-linked reductases, C-terminal domain"/>
    <property type="match status" value="1"/>
</dbReference>
<comment type="pathway">
    <text evidence="4 12">Porphyrin-containing compound metabolism; protoheme biosynthesis.</text>
</comment>
<evidence type="ECO:0000256" key="6">
    <source>
        <dbReference type="ARBA" id="ARBA00012402"/>
    </source>
</evidence>
<dbReference type="UniPathway" id="UPA00252"/>
<evidence type="ECO:0000259" key="13">
    <source>
        <dbReference type="Pfam" id="PF01593"/>
    </source>
</evidence>
<protein>
    <recommendedName>
        <fullName evidence="7 12">Coproporphyrinogen III oxidase</fullName>
        <ecNumber evidence="6 12">1.3.3.15</ecNumber>
    </recommendedName>
</protein>
<proteinExistence type="inferred from homology"/>
<evidence type="ECO:0000256" key="12">
    <source>
        <dbReference type="RuleBase" id="RU364052"/>
    </source>
</evidence>
<organism evidence="14 15">
    <name type="scientific">Neomicrococcus lactis</name>
    <dbReference type="NCBI Taxonomy" id="732241"/>
    <lineage>
        <taxon>Bacteria</taxon>
        <taxon>Bacillati</taxon>
        <taxon>Actinomycetota</taxon>
        <taxon>Actinomycetes</taxon>
        <taxon>Micrococcales</taxon>
        <taxon>Micrococcaceae</taxon>
        <taxon>Neomicrococcus</taxon>
    </lineage>
</organism>
<dbReference type="InterPro" id="IPR002937">
    <property type="entry name" value="Amino_oxidase"/>
</dbReference>
<gene>
    <name evidence="14" type="ORF">BKA12_000282</name>
</gene>
<dbReference type="PANTHER" id="PTHR42923:SF3">
    <property type="entry name" value="PROTOPORPHYRINOGEN OXIDASE"/>
    <property type="match status" value="1"/>
</dbReference>
<evidence type="ECO:0000256" key="9">
    <source>
        <dbReference type="ARBA" id="ARBA00022827"/>
    </source>
</evidence>
<dbReference type="GO" id="GO:0005737">
    <property type="term" value="C:cytoplasm"/>
    <property type="evidence" value="ECO:0007669"/>
    <property type="project" value="UniProtKB-SubCell"/>
</dbReference>
<dbReference type="PANTHER" id="PTHR42923">
    <property type="entry name" value="PROTOPORPHYRINOGEN OXIDASE"/>
    <property type="match status" value="1"/>
</dbReference>
<dbReference type="RefSeq" id="WP_338087388.1">
    <property type="nucleotide sequence ID" value="NZ_JACHBL010000001.1"/>
</dbReference>
<evidence type="ECO:0000256" key="8">
    <source>
        <dbReference type="ARBA" id="ARBA00022630"/>
    </source>
</evidence>
<reference evidence="14 15" key="1">
    <citation type="submission" date="2020-08" db="EMBL/GenBank/DDBJ databases">
        <title>Sequencing the genomes of 1000 actinobacteria strains.</title>
        <authorList>
            <person name="Klenk H.-P."/>
        </authorList>
    </citation>
    <scope>NUCLEOTIDE SEQUENCE [LARGE SCALE GENOMIC DNA]</scope>
    <source>
        <strain evidence="14 15">DSM 23694</strain>
    </source>
</reference>
<dbReference type="GO" id="GO:0004729">
    <property type="term" value="F:oxygen-dependent protoporphyrinogen oxidase activity"/>
    <property type="evidence" value="ECO:0007669"/>
    <property type="project" value="UniProtKB-UniRule"/>
</dbReference>
<dbReference type="AlphaFoldDB" id="A0A7W9DAV5"/>
<evidence type="ECO:0000256" key="3">
    <source>
        <dbReference type="ARBA" id="ARBA00002185"/>
    </source>
</evidence>
<evidence type="ECO:0000313" key="14">
    <source>
        <dbReference type="EMBL" id="MBB5597202.1"/>
    </source>
</evidence>
<dbReference type="Gene3D" id="3.50.50.60">
    <property type="entry name" value="FAD/NAD(P)-binding domain"/>
    <property type="match status" value="1"/>
</dbReference>
<dbReference type="EMBL" id="JACHBL010000001">
    <property type="protein sequence ID" value="MBB5597202.1"/>
    <property type="molecule type" value="Genomic_DNA"/>
</dbReference>
<name>A0A7W9DAV5_9MICC</name>
<evidence type="ECO:0000256" key="4">
    <source>
        <dbReference type="ARBA" id="ARBA00004744"/>
    </source>
</evidence>
<dbReference type="SUPFAM" id="SSF51905">
    <property type="entry name" value="FAD/NAD(P)-binding domain"/>
    <property type="match status" value="1"/>
</dbReference>
<dbReference type="InterPro" id="IPR004572">
    <property type="entry name" value="Protoporphyrinogen_oxidase"/>
</dbReference>
<dbReference type="Gene3D" id="1.10.3110.10">
    <property type="entry name" value="protoporphyrinogen ix oxidase, domain 3"/>
    <property type="match status" value="1"/>
</dbReference>
<comment type="catalytic activity">
    <reaction evidence="1">
        <text>coproporphyrinogen III + 3 O2 = coproporphyrin III + 3 H2O2</text>
        <dbReference type="Rhea" id="RHEA:43436"/>
        <dbReference type="ChEBI" id="CHEBI:15379"/>
        <dbReference type="ChEBI" id="CHEBI:16240"/>
        <dbReference type="ChEBI" id="CHEBI:57309"/>
        <dbReference type="ChEBI" id="CHEBI:131725"/>
        <dbReference type="EC" id="1.3.3.15"/>
    </reaction>
    <physiologicalReaction direction="left-to-right" evidence="1">
        <dbReference type="Rhea" id="RHEA:43437"/>
    </physiologicalReaction>
</comment>